<keyword evidence="1" id="KW-1133">Transmembrane helix</keyword>
<reference evidence="2 3" key="1">
    <citation type="journal article" date="2016" name="Nat. Commun.">
        <title>Thousands of microbial genomes shed light on interconnected biogeochemical processes in an aquifer system.</title>
        <authorList>
            <person name="Anantharaman K."/>
            <person name="Brown C.T."/>
            <person name="Hug L.A."/>
            <person name="Sharon I."/>
            <person name="Castelle C.J."/>
            <person name="Probst A.J."/>
            <person name="Thomas B.C."/>
            <person name="Singh A."/>
            <person name="Wilkins M.J."/>
            <person name="Karaoz U."/>
            <person name="Brodie E.L."/>
            <person name="Williams K.H."/>
            <person name="Hubbard S.S."/>
            <person name="Banfield J.F."/>
        </authorList>
    </citation>
    <scope>NUCLEOTIDE SEQUENCE [LARGE SCALE GENOMIC DNA]</scope>
</reference>
<dbReference type="EMBL" id="MGAG01000040">
    <property type="protein sequence ID" value="OGK39533.1"/>
    <property type="molecule type" value="Genomic_DNA"/>
</dbReference>
<keyword evidence="1" id="KW-0472">Membrane</keyword>
<dbReference type="AlphaFoldDB" id="A0A1F7I868"/>
<organism evidence="2 3">
    <name type="scientific">Candidatus Roizmanbacteria bacterium RIFCSPLOWO2_01_FULL_37_12</name>
    <dbReference type="NCBI Taxonomy" id="1802056"/>
    <lineage>
        <taxon>Bacteria</taxon>
        <taxon>Candidatus Roizmaniibacteriota</taxon>
    </lineage>
</organism>
<evidence type="ECO:0000313" key="2">
    <source>
        <dbReference type="EMBL" id="OGK39533.1"/>
    </source>
</evidence>
<dbReference type="Proteomes" id="UP000177698">
    <property type="component" value="Unassembled WGS sequence"/>
</dbReference>
<evidence type="ECO:0000256" key="1">
    <source>
        <dbReference type="SAM" id="Phobius"/>
    </source>
</evidence>
<protein>
    <submittedName>
        <fullName evidence="2">Uncharacterized protein</fullName>
    </submittedName>
</protein>
<gene>
    <name evidence="2" type="ORF">A2954_07675</name>
</gene>
<feature type="transmembrane region" description="Helical" evidence="1">
    <location>
        <begin position="6"/>
        <end position="26"/>
    </location>
</feature>
<comment type="caution">
    <text evidence="2">The sequence shown here is derived from an EMBL/GenBank/DDBJ whole genome shotgun (WGS) entry which is preliminary data.</text>
</comment>
<sequence length="61" mass="7127">MNQKELFWISVTIFLTIVAWMIVDIFKVKTTITVQSELKSVETVDFTIKPDILEILKERSP</sequence>
<keyword evidence="1" id="KW-0812">Transmembrane</keyword>
<name>A0A1F7I868_9BACT</name>
<dbReference type="STRING" id="1802056.A2954_07675"/>
<evidence type="ECO:0000313" key="3">
    <source>
        <dbReference type="Proteomes" id="UP000177698"/>
    </source>
</evidence>
<accession>A0A1F7I868</accession>
<proteinExistence type="predicted"/>